<dbReference type="PANTHER" id="PTHR47691">
    <property type="entry name" value="REGULATOR-RELATED"/>
    <property type="match status" value="1"/>
</dbReference>
<reference evidence="4 5" key="1">
    <citation type="submission" date="2018-12" db="EMBL/GenBank/DDBJ databases">
        <title>The whole draft genome of Aquabacterium sp. SJQ9.</title>
        <authorList>
            <person name="Sun L."/>
            <person name="Gao X."/>
            <person name="Chen W."/>
            <person name="Huang K."/>
        </authorList>
    </citation>
    <scope>NUCLEOTIDE SEQUENCE [LARGE SCALE GENOMIC DNA]</scope>
    <source>
        <strain evidence="4 5">SJQ9</strain>
    </source>
</reference>
<name>A0A3R8S431_9BURK</name>
<protein>
    <recommendedName>
        <fullName evidence="3">OmpR/PhoB-type domain-containing protein</fullName>
    </recommendedName>
</protein>
<dbReference type="Pfam" id="PF00486">
    <property type="entry name" value="Trans_reg_C"/>
    <property type="match status" value="1"/>
</dbReference>
<dbReference type="SMART" id="SM00862">
    <property type="entry name" value="Trans_reg_C"/>
    <property type="match status" value="1"/>
</dbReference>
<dbReference type="GO" id="GO:0003677">
    <property type="term" value="F:DNA binding"/>
    <property type="evidence" value="ECO:0007669"/>
    <property type="project" value="UniProtKB-UniRule"/>
</dbReference>
<feature type="domain" description="OmpR/PhoB-type" evidence="3">
    <location>
        <begin position="27"/>
        <end position="125"/>
    </location>
</feature>
<evidence type="ECO:0000313" key="4">
    <source>
        <dbReference type="EMBL" id="RRS04995.1"/>
    </source>
</evidence>
<evidence type="ECO:0000256" key="2">
    <source>
        <dbReference type="PROSITE-ProRule" id="PRU01091"/>
    </source>
</evidence>
<evidence type="ECO:0000313" key="5">
    <source>
        <dbReference type="Proteomes" id="UP000269265"/>
    </source>
</evidence>
<dbReference type="PANTHER" id="PTHR47691:SF3">
    <property type="entry name" value="HTH-TYPE TRANSCRIPTIONAL REGULATOR RV0890C-RELATED"/>
    <property type="match status" value="1"/>
</dbReference>
<dbReference type="SUPFAM" id="SSF46894">
    <property type="entry name" value="C-terminal effector domain of the bipartite response regulators"/>
    <property type="match status" value="1"/>
</dbReference>
<accession>A0A3R8S431</accession>
<dbReference type="InterPro" id="IPR036388">
    <property type="entry name" value="WH-like_DNA-bd_sf"/>
</dbReference>
<sequence>MTHPVSFLEPALNAAPPQATPALEPIKPALGFGPFLLYRTQRRLLDNGQPVRIGSRALDLLIVLVEHAGQVLSRDELMRHLWPREVVEENTLRVHVAALRKALGSDQHQGPRIANVPGRGYSFVAEVFTHHDSAVALPPVPPSATRLPPVLARIVGRGDVVATLSAQLLTQRFVSIVGAGGLGKTSVALMVAEAVSARHAQGAWFVDLSTVATSGSVTEAFSSALNVPTVAGHLESRLLKHIATQQALIVVDNCEHVLAPLALLIERILDECPQVRILATSREPVRAAGEWVHLLTPLTVPPDAVPLNVQEALRFSAVQLFAERARAGDDRFELTEENLAEVVEVCRQLDGIPLAIEFTAALVRAFSLRGVMDGLAEKLLALSGGRRMAASRHQTLHAMLDWSHQLLSPVEKRVLHHLSVFTTGMSMDCAVLVAGDDALGLSPTDVRLTVAALGNKSWLYADALAEPVRFHMHGMARAFAQEQLRASGAWDHAARRHADHMQRKLQEARLDWPRLDHEAWLARYAPFSVDVLTAVSRTLAQPDGLARAEALMSDAWVLGFQLHQLADHVVLARQILEALEDRGGDPMAELRMHRIIVLLDGPQISPRTRDTFHGEKALALAKQIGSQEQLISCLLINFFENVSNGNFKGGLDNGLYLQARSIHPSDAQATSSCERMLAVSHHLLGHHDTAQELARRVVAHQGWKPSFDLPASVMSQQAGAQIVLARTAWLQGRPDSADALCRELVQAATDEDDMALSQLIGLAALPVALWRGDMAHARTLSRRLREEAVRRGLMFEWAAWLEAIDTIIELGLDNPRCARAIHANSNLVLVDHAATFSRHSLDQRGLERAHKCLVGWCAPEVMRAQALAWLETEEASPSLLGRAETQLQQSLRQARQQGALAWALRSATSLAQRWAVGPKAEEGQALLASVLAQFTEGHGTRDLLLARAVLNKPRPAH</sequence>
<dbReference type="AlphaFoldDB" id="A0A3R8S431"/>
<proteinExistence type="predicted"/>
<organism evidence="4 5">
    <name type="scientific">Aquabacterium soli</name>
    <dbReference type="NCBI Taxonomy" id="2493092"/>
    <lineage>
        <taxon>Bacteria</taxon>
        <taxon>Pseudomonadati</taxon>
        <taxon>Pseudomonadota</taxon>
        <taxon>Betaproteobacteria</taxon>
        <taxon>Burkholderiales</taxon>
        <taxon>Aquabacterium</taxon>
    </lineage>
</organism>
<dbReference type="InterPro" id="IPR027417">
    <property type="entry name" value="P-loop_NTPase"/>
</dbReference>
<dbReference type="InterPro" id="IPR001867">
    <property type="entry name" value="OmpR/PhoB-type_DNA-bd"/>
</dbReference>
<gene>
    <name evidence="4" type="ORF">EIP75_08485</name>
</gene>
<feature type="DNA-binding region" description="OmpR/PhoB-type" evidence="2">
    <location>
        <begin position="27"/>
        <end position="125"/>
    </location>
</feature>
<evidence type="ECO:0000256" key="1">
    <source>
        <dbReference type="ARBA" id="ARBA00023125"/>
    </source>
</evidence>
<comment type="caution">
    <text evidence="4">The sequence shown here is derived from an EMBL/GenBank/DDBJ whole genome shotgun (WGS) entry which is preliminary data.</text>
</comment>
<evidence type="ECO:0000259" key="3">
    <source>
        <dbReference type="PROSITE" id="PS51755"/>
    </source>
</evidence>
<dbReference type="Gene3D" id="1.10.10.10">
    <property type="entry name" value="Winged helix-like DNA-binding domain superfamily/Winged helix DNA-binding domain"/>
    <property type="match status" value="1"/>
</dbReference>
<dbReference type="PROSITE" id="PS51755">
    <property type="entry name" value="OMPR_PHOB"/>
    <property type="match status" value="1"/>
</dbReference>
<dbReference type="GO" id="GO:0006355">
    <property type="term" value="P:regulation of DNA-templated transcription"/>
    <property type="evidence" value="ECO:0007669"/>
    <property type="project" value="InterPro"/>
</dbReference>
<dbReference type="CDD" id="cd00383">
    <property type="entry name" value="trans_reg_C"/>
    <property type="match status" value="1"/>
</dbReference>
<dbReference type="GO" id="GO:0000160">
    <property type="term" value="P:phosphorelay signal transduction system"/>
    <property type="evidence" value="ECO:0007669"/>
    <property type="project" value="InterPro"/>
</dbReference>
<dbReference type="InterPro" id="IPR016032">
    <property type="entry name" value="Sig_transdc_resp-reg_C-effctor"/>
</dbReference>
<dbReference type="SUPFAM" id="SSF52540">
    <property type="entry name" value="P-loop containing nucleoside triphosphate hydrolases"/>
    <property type="match status" value="1"/>
</dbReference>
<dbReference type="Proteomes" id="UP000269265">
    <property type="component" value="Unassembled WGS sequence"/>
</dbReference>
<keyword evidence="5" id="KW-1185">Reference proteome</keyword>
<keyword evidence="1 2" id="KW-0238">DNA-binding</keyword>
<dbReference type="EMBL" id="RSED01000005">
    <property type="protein sequence ID" value="RRS04995.1"/>
    <property type="molecule type" value="Genomic_DNA"/>
</dbReference>
<dbReference type="Gene3D" id="3.40.50.300">
    <property type="entry name" value="P-loop containing nucleotide triphosphate hydrolases"/>
    <property type="match status" value="1"/>
</dbReference>